<evidence type="ECO:0000313" key="7">
    <source>
        <dbReference type="EMBL" id="GAN79162.1"/>
    </source>
</evidence>
<feature type="transmembrane region" description="Helical" evidence="6">
    <location>
        <begin position="212"/>
        <end position="231"/>
    </location>
</feature>
<keyword evidence="2" id="KW-1003">Cell membrane</keyword>
<keyword evidence="4 6" id="KW-1133">Transmembrane helix</keyword>
<dbReference type="OrthoDB" id="45037at2"/>
<comment type="caution">
    <text evidence="7">The sequence shown here is derived from an EMBL/GenBank/DDBJ whole genome shotgun (WGS) entry which is preliminary data.</text>
</comment>
<dbReference type="STRING" id="1120923.SAMN02746095_00996"/>
<evidence type="ECO:0000256" key="5">
    <source>
        <dbReference type="ARBA" id="ARBA00023136"/>
    </source>
</evidence>
<dbReference type="GO" id="GO:0022857">
    <property type="term" value="F:transmembrane transporter activity"/>
    <property type="evidence" value="ECO:0007669"/>
    <property type="project" value="InterPro"/>
</dbReference>
<feature type="transmembrane region" description="Helical" evidence="6">
    <location>
        <begin position="296"/>
        <end position="315"/>
    </location>
</feature>
<dbReference type="CDD" id="cd06579">
    <property type="entry name" value="TM_PBP1_transp_AraH_like"/>
    <property type="match status" value="1"/>
</dbReference>
<protein>
    <submittedName>
        <fullName evidence="7">ABC transporter monosaccharide permease</fullName>
    </submittedName>
</protein>
<evidence type="ECO:0000256" key="3">
    <source>
        <dbReference type="ARBA" id="ARBA00022692"/>
    </source>
</evidence>
<dbReference type="AlphaFoldDB" id="A0A0D6PBY4"/>
<feature type="transmembrane region" description="Helical" evidence="6">
    <location>
        <begin position="77"/>
        <end position="97"/>
    </location>
</feature>
<comment type="subcellular location">
    <subcellularLocation>
        <location evidence="1">Cell membrane</location>
        <topology evidence="1">Multi-pass membrane protein</topology>
    </subcellularLocation>
</comment>
<dbReference type="Proteomes" id="UP000032668">
    <property type="component" value="Unassembled WGS sequence"/>
</dbReference>
<dbReference type="RefSeq" id="WP_048877623.1">
    <property type="nucleotide sequence ID" value="NZ_BANC01000017.1"/>
</dbReference>
<dbReference type="InterPro" id="IPR001851">
    <property type="entry name" value="ABC_transp_permease"/>
</dbReference>
<sequence length="321" mass="33588">MNKKTKGLLALLLRKPEASILLVGIILIITFQSLTPDFFTNANMQTVSQFFAPWTLIACGEIMLLISGEVDLSVGQVFALAPFIMHFAIVAGLPVVLGVVVALLVSAFLGFCIGVITVRFGVPSFITTLGAMLLFNGLTLTISGGFPLDTPDGITGVILGGWEYSEILWAVGIALAMHIMLRHTRWGLHTVAAGGNPTGAAEAGIHIRRIKIGNFMMCSVLGGFAGILNAFHVTSIDPNAGGANVMFLAIASAVIGGTSLLGGSGTILGGLFGAAVLGILQDGFTLLGINAFTFDIITGAAILITMISNVQFAAWRRRSRI</sequence>
<evidence type="ECO:0000256" key="1">
    <source>
        <dbReference type="ARBA" id="ARBA00004651"/>
    </source>
</evidence>
<reference evidence="7 8" key="1">
    <citation type="submission" date="2012-11" db="EMBL/GenBank/DDBJ databases">
        <title>Whole genome sequence of Acidocella aminolytica 101 = DSM 11237.</title>
        <authorList>
            <person name="Azuma Y."/>
            <person name="Higashiura N."/>
            <person name="Hirakawa H."/>
            <person name="Matsushita K."/>
        </authorList>
    </citation>
    <scope>NUCLEOTIDE SEQUENCE [LARGE SCALE GENOMIC DNA]</scope>
    <source>
        <strain evidence="8">101 / DSM 11237</strain>
    </source>
</reference>
<name>A0A0D6PBY4_9PROT</name>
<evidence type="ECO:0000256" key="4">
    <source>
        <dbReference type="ARBA" id="ARBA00022989"/>
    </source>
</evidence>
<dbReference type="PANTHER" id="PTHR32196">
    <property type="entry name" value="ABC TRANSPORTER PERMEASE PROTEIN YPHD-RELATED-RELATED"/>
    <property type="match status" value="1"/>
</dbReference>
<feature type="transmembrane region" description="Helical" evidence="6">
    <location>
        <begin position="268"/>
        <end position="290"/>
    </location>
</feature>
<dbReference type="GO" id="GO:0005886">
    <property type="term" value="C:plasma membrane"/>
    <property type="evidence" value="ECO:0007669"/>
    <property type="project" value="UniProtKB-SubCell"/>
</dbReference>
<evidence type="ECO:0000313" key="8">
    <source>
        <dbReference type="Proteomes" id="UP000032668"/>
    </source>
</evidence>
<gene>
    <name evidence="7" type="ORF">Aam_017_067</name>
</gene>
<dbReference type="Pfam" id="PF02653">
    <property type="entry name" value="BPD_transp_2"/>
    <property type="match status" value="1"/>
</dbReference>
<evidence type="ECO:0000256" key="2">
    <source>
        <dbReference type="ARBA" id="ARBA00022475"/>
    </source>
</evidence>
<keyword evidence="5 6" id="KW-0472">Membrane</keyword>
<feature type="transmembrane region" description="Helical" evidence="6">
    <location>
        <begin position="20"/>
        <end position="39"/>
    </location>
</feature>
<feature type="transmembrane region" description="Helical" evidence="6">
    <location>
        <begin position="154"/>
        <end position="176"/>
    </location>
</feature>
<proteinExistence type="predicted"/>
<keyword evidence="8" id="KW-1185">Reference proteome</keyword>
<feature type="transmembrane region" description="Helical" evidence="6">
    <location>
        <begin position="243"/>
        <end position="261"/>
    </location>
</feature>
<dbReference type="EMBL" id="BANC01000017">
    <property type="protein sequence ID" value="GAN79162.1"/>
    <property type="molecule type" value="Genomic_DNA"/>
</dbReference>
<keyword evidence="3 6" id="KW-0812">Transmembrane</keyword>
<evidence type="ECO:0000256" key="6">
    <source>
        <dbReference type="SAM" id="Phobius"/>
    </source>
</evidence>
<organism evidence="7 8">
    <name type="scientific">Acidocella aminolytica 101 = DSM 11237</name>
    <dbReference type="NCBI Taxonomy" id="1120923"/>
    <lineage>
        <taxon>Bacteria</taxon>
        <taxon>Pseudomonadati</taxon>
        <taxon>Pseudomonadota</taxon>
        <taxon>Alphaproteobacteria</taxon>
        <taxon>Acetobacterales</taxon>
        <taxon>Acidocellaceae</taxon>
        <taxon>Acidocella</taxon>
    </lineage>
</organism>
<feature type="transmembrane region" description="Helical" evidence="6">
    <location>
        <begin position="51"/>
        <end position="70"/>
    </location>
</feature>
<accession>A0A0D6PBY4</accession>